<comment type="subcellular location">
    <subcellularLocation>
        <location evidence="8">Cell junction</location>
        <location evidence="8">Tight junction</location>
    </subcellularLocation>
    <subcellularLocation>
        <location evidence="8">Cell membrane</location>
        <topology evidence="8">Multi-pass membrane protein</topology>
    </subcellularLocation>
</comment>
<dbReference type="InterPro" id="IPR004031">
    <property type="entry name" value="PMP22/EMP/MP20/Claudin"/>
</dbReference>
<keyword evidence="10" id="KW-1185">Reference proteome</keyword>
<dbReference type="OrthoDB" id="8612291at2759"/>
<organism evidence="9 10">
    <name type="scientific">Muraenolepis orangiensis</name>
    <name type="common">Patagonian moray cod</name>
    <dbReference type="NCBI Taxonomy" id="630683"/>
    <lineage>
        <taxon>Eukaryota</taxon>
        <taxon>Metazoa</taxon>
        <taxon>Chordata</taxon>
        <taxon>Craniata</taxon>
        <taxon>Vertebrata</taxon>
        <taxon>Euteleostomi</taxon>
        <taxon>Actinopterygii</taxon>
        <taxon>Neopterygii</taxon>
        <taxon>Teleostei</taxon>
        <taxon>Neoteleostei</taxon>
        <taxon>Acanthomorphata</taxon>
        <taxon>Zeiogadaria</taxon>
        <taxon>Gadariae</taxon>
        <taxon>Gadiformes</taxon>
        <taxon>Muraenolepidoidei</taxon>
        <taxon>Muraenolepididae</taxon>
        <taxon>Muraenolepis</taxon>
    </lineage>
</organism>
<dbReference type="Gene3D" id="1.20.140.150">
    <property type="match status" value="1"/>
</dbReference>
<keyword evidence="7 8" id="KW-0472">Membrane</keyword>
<dbReference type="Proteomes" id="UP001148018">
    <property type="component" value="Unassembled WGS sequence"/>
</dbReference>
<feature type="transmembrane region" description="Helical" evidence="8">
    <location>
        <begin position="165"/>
        <end position="188"/>
    </location>
</feature>
<dbReference type="GO" id="GO:0005198">
    <property type="term" value="F:structural molecule activity"/>
    <property type="evidence" value="ECO:0007669"/>
    <property type="project" value="InterPro"/>
</dbReference>
<evidence type="ECO:0000313" key="10">
    <source>
        <dbReference type="Proteomes" id="UP001148018"/>
    </source>
</evidence>
<feature type="transmembrane region" description="Helical" evidence="8">
    <location>
        <begin position="12"/>
        <end position="36"/>
    </location>
</feature>
<dbReference type="InterPro" id="IPR017974">
    <property type="entry name" value="Claudin_CS"/>
</dbReference>
<name>A0A9Q0D939_9TELE</name>
<sequence>MDPSDTHILELLGVLVSIGAWLLCLATTFMSTWLTLSTELLPSESYQLGLWETCVVQDHGTHECRPYNSLLGLPPDIKLARILMCVAVATGLLAWLLAVPGVHLVTACDPRLEDPEVKRVMKRVAGALGLATGALGLLPVSHVARLTAERFFDRSVPVLVPRWEFGAALFCGWVAGVLHLGAGVLLLVSSRRFPPPLSRDEPIPLTRTRGEYV</sequence>
<evidence type="ECO:0000256" key="4">
    <source>
        <dbReference type="ARBA" id="ARBA00022692"/>
    </source>
</evidence>
<feature type="transmembrane region" description="Helical" evidence="8">
    <location>
        <begin position="124"/>
        <end position="145"/>
    </location>
</feature>
<comment type="caution">
    <text evidence="9">The sequence shown here is derived from an EMBL/GenBank/DDBJ whole genome shotgun (WGS) entry which is preliminary data.</text>
</comment>
<accession>A0A9Q0D939</accession>
<dbReference type="Pfam" id="PF00822">
    <property type="entry name" value="PMP22_Claudin"/>
    <property type="match status" value="1"/>
</dbReference>
<reference evidence="9" key="1">
    <citation type="submission" date="2022-07" db="EMBL/GenBank/DDBJ databases">
        <title>Chromosome-level genome of Muraenolepis orangiensis.</title>
        <authorList>
            <person name="Kim J."/>
        </authorList>
    </citation>
    <scope>NUCLEOTIDE SEQUENCE</scope>
    <source>
        <strain evidence="9">KU_S4_2022</strain>
        <tissue evidence="9">Muscle</tissue>
    </source>
</reference>
<evidence type="ECO:0000256" key="8">
    <source>
        <dbReference type="RuleBase" id="RU060637"/>
    </source>
</evidence>
<dbReference type="EMBL" id="JANIIK010000119">
    <property type="protein sequence ID" value="KAJ3584174.1"/>
    <property type="molecule type" value="Genomic_DNA"/>
</dbReference>
<dbReference type="PRINTS" id="PR01077">
    <property type="entry name" value="CLAUDIN"/>
</dbReference>
<keyword evidence="4 8" id="KW-0812">Transmembrane</keyword>
<keyword evidence="6 8" id="KW-1133">Transmembrane helix</keyword>
<evidence type="ECO:0000256" key="6">
    <source>
        <dbReference type="ARBA" id="ARBA00022989"/>
    </source>
</evidence>
<feature type="transmembrane region" description="Helical" evidence="8">
    <location>
        <begin position="79"/>
        <end position="104"/>
    </location>
</feature>
<evidence type="ECO:0000256" key="1">
    <source>
        <dbReference type="ARBA" id="ARBA00008295"/>
    </source>
</evidence>
<dbReference type="AlphaFoldDB" id="A0A9Q0D939"/>
<evidence type="ECO:0000256" key="7">
    <source>
        <dbReference type="ARBA" id="ARBA00023136"/>
    </source>
</evidence>
<evidence type="ECO:0000256" key="2">
    <source>
        <dbReference type="ARBA" id="ARBA00022427"/>
    </source>
</evidence>
<dbReference type="InterPro" id="IPR006187">
    <property type="entry name" value="Claudin"/>
</dbReference>
<dbReference type="GO" id="GO:0005923">
    <property type="term" value="C:bicellular tight junction"/>
    <property type="evidence" value="ECO:0007669"/>
    <property type="project" value="UniProtKB-SubCell"/>
</dbReference>
<protein>
    <recommendedName>
        <fullName evidence="8">Claudin</fullName>
    </recommendedName>
</protein>
<comment type="function">
    <text evidence="8">Claudins function as major constituents of the tight junction complexes that regulate the permeability of epithelia.</text>
</comment>
<evidence type="ECO:0000313" key="9">
    <source>
        <dbReference type="EMBL" id="KAJ3584174.1"/>
    </source>
</evidence>
<gene>
    <name evidence="9" type="ORF">NHX12_014670</name>
</gene>
<proteinExistence type="inferred from homology"/>
<comment type="similarity">
    <text evidence="1 8">Belongs to the claudin family.</text>
</comment>
<keyword evidence="5 8" id="KW-0965">Cell junction</keyword>
<evidence type="ECO:0000256" key="5">
    <source>
        <dbReference type="ARBA" id="ARBA00022949"/>
    </source>
</evidence>
<keyword evidence="3 8" id="KW-1003">Cell membrane</keyword>
<evidence type="ECO:0000256" key="3">
    <source>
        <dbReference type="ARBA" id="ARBA00022475"/>
    </source>
</evidence>
<dbReference type="PROSITE" id="PS01346">
    <property type="entry name" value="CLAUDIN"/>
    <property type="match status" value="1"/>
</dbReference>
<keyword evidence="2 8" id="KW-0796">Tight junction</keyword>
<dbReference type="PANTHER" id="PTHR12002">
    <property type="entry name" value="CLAUDIN"/>
    <property type="match status" value="1"/>
</dbReference>
<dbReference type="GO" id="GO:0005886">
    <property type="term" value="C:plasma membrane"/>
    <property type="evidence" value="ECO:0007669"/>
    <property type="project" value="UniProtKB-SubCell"/>
</dbReference>